<dbReference type="EMBL" id="JAIRBA010000025">
    <property type="protein sequence ID" value="MCG2419767.1"/>
    <property type="molecule type" value="Genomic_DNA"/>
</dbReference>
<protein>
    <submittedName>
        <fullName evidence="2">Uncharacterized protein</fullName>
    </submittedName>
</protein>
<keyword evidence="1" id="KW-0812">Transmembrane</keyword>
<sequence length="56" mass="6313">MDNYKISIFGGTVFGIIPNLPIDDVVLTICMAIIGTISSYIVTVLLKWISRRLDRR</sequence>
<keyword evidence="1" id="KW-0472">Membrane</keyword>
<proteinExistence type="predicted"/>
<dbReference type="RefSeq" id="WP_237603552.1">
    <property type="nucleotide sequence ID" value="NZ_JAIRBA010000025.1"/>
</dbReference>
<organism evidence="2 3">
    <name type="scientific">Aequorivita vitellina</name>
    <dbReference type="NCBI Taxonomy" id="2874475"/>
    <lineage>
        <taxon>Bacteria</taxon>
        <taxon>Pseudomonadati</taxon>
        <taxon>Bacteroidota</taxon>
        <taxon>Flavobacteriia</taxon>
        <taxon>Flavobacteriales</taxon>
        <taxon>Flavobacteriaceae</taxon>
        <taxon>Aequorivita</taxon>
    </lineage>
</organism>
<comment type="caution">
    <text evidence="2">The sequence shown here is derived from an EMBL/GenBank/DDBJ whole genome shotgun (WGS) entry which is preliminary data.</text>
</comment>
<dbReference type="Proteomes" id="UP001139461">
    <property type="component" value="Unassembled WGS sequence"/>
</dbReference>
<feature type="transmembrane region" description="Helical" evidence="1">
    <location>
        <begin position="25"/>
        <end position="46"/>
    </location>
</feature>
<evidence type="ECO:0000313" key="3">
    <source>
        <dbReference type="Proteomes" id="UP001139461"/>
    </source>
</evidence>
<evidence type="ECO:0000256" key="1">
    <source>
        <dbReference type="SAM" id="Phobius"/>
    </source>
</evidence>
<keyword evidence="3" id="KW-1185">Reference proteome</keyword>
<keyword evidence="1" id="KW-1133">Transmembrane helix</keyword>
<accession>A0A9X1QYN1</accession>
<evidence type="ECO:0000313" key="2">
    <source>
        <dbReference type="EMBL" id="MCG2419767.1"/>
    </source>
</evidence>
<reference evidence="2" key="1">
    <citation type="submission" date="2021-09" db="EMBL/GenBank/DDBJ databases">
        <title>Genome of Aequorivita sp. strain F47161.</title>
        <authorList>
            <person name="Wang Y."/>
        </authorList>
    </citation>
    <scope>NUCLEOTIDE SEQUENCE</scope>
    <source>
        <strain evidence="2">F47161</strain>
    </source>
</reference>
<dbReference type="AlphaFoldDB" id="A0A9X1QYN1"/>
<name>A0A9X1QYN1_9FLAO</name>
<gene>
    <name evidence="2" type="ORF">K8089_12100</name>
</gene>